<organism evidence="2">
    <name type="scientific">marine sediment metagenome</name>
    <dbReference type="NCBI Taxonomy" id="412755"/>
    <lineage>
        <taxon>unclassified sequences</taxon>
        <taxon>metagenomes</taxon>
        <taxon>ecological metagenomes</taxon>
    </lineage>
</organism>
<sequence length="197" mass="22937">MRKNHKWTEEERGIVRRDYRGTFASAEVIAAHLGVTAYGVKGQVQMMGLGKRERRPWSPKEDKQLERLMAQYCPRRVARLMHRSINSVVIRSKRLSISRTTRNGWFTKAEVCSILGVDHKWVQKRIDLGALKARFHDEESPPGKNGGSCWHIEEKDLRDYLRRYPQDLTARNVDLIMIVDILAGINNNHQRKEVSFD</sequence>
<name>X1NNY1_9ZZZZ</name>
<dbReference type="Pfam" id="PF12728">
    <property type="entry name" value="HTH_17"/>
    <property type="match status" value="1"/>
</dbReference>
<evidence type="ECO:0000313" key="2">
    <source>
        <dbReference type="EMBL" id="GAI28460.1"/>
    </source>
</evidence>
<protein>
    <recommendedName>
        <fullName evidence="1">Helix-turn-helix domain-containing protein</fullName>
    </recommendedName>
</protein>
<dbReference type="InterPro" id="IPR041657">
    <property type="entry name" value="HTH_17"/>
</dbReference>
<comment type="caution">
    <text evidence="2">The sequence shown here is derived from an EMBL/GenBank/DDBJ whole genome shotgun (WGS) entry which is preliminary data.</text>
</comment>
<reference evidence="2" key="1">
    <citation type="journal article" date="2014" name="Front. Microbiol.">
        <title>High frequency of phylogenetically diverse reductive dehalogenase-homologous genes in deep subseafloor sedimentary metagenomes.</title>
        <authorList>
            <person name="Kawai M."/>
            <person name="Futagami T."/>
            <person name="Toyoda A."/>
            <person name="Takaki Y."/>
            <person name="Nishi S."/>
            <person name="Hori S."/>
            <person name="Arai W."/>
            <person name="Tsubouchi T."/>
            <person name="Morono Y."/>
            <person name="Uchiyama I."/>
            <person name="Ito T."/>
            <person name="Fujiyama A."/>
            <person name="Inagaki F."/>
            <person name="Takami H."/>
        </authorList>
    </citation>
    <scope>NUCLEOTIDE SEQUENCE</scope>
    <source>
        <strain evidence="2">Expedition CK06-06</strain>
    </source>
</reference>
<evidence type="ECO:0000259" key="1">
    <source>
        <dbReference type="Pfam" id="PF12728"/>
    </source>
</evidence>
<feature type="domain" description="Helix-turn-helix" evidence="1">
    <location>
        <begin position="105"/>
        <end position="163"/>
    </location>
</feature>
<gene>
    <name evidence="2" type="ORF">S06H3_26371</name>
</gene>
<dbReference type="EMBL" id="BARV01015239">
    <property type="protein sequence ID" value="GAI28460.1"/>
    <property type="molecule type" value="Genomic_DNA"/>
</dbReference>
<accession>X1NNY1</accession>
<dbReference type="AlphaFoldDB" id="X1NNY1"/>
<proteinExistence type="predicted"/>